<evidence type="ECO:0000313" key="2">
    <source>
        <dbReference type="EMBL" id="GFP78526.1"/>
    </source>
</evidence>
<comment type="caution">
    <text evidence="2">The sequence shown here is derived from an EMBL/GenBank/DDBJ whole genome shotgun (WGS) entry which is preliminary data.</text>
</comment>
<proteinExistence type="predicted"/>
<name>A0A6V8SPA8_9CLOT</name>
<feature type="compositionally biased region" description="Basic and acidic residues" evidence="1">
    <location>
        <begin position="1"/>
        <end position="11"/>
    </location>
</feature>
<evidence type="ECO:0000256" key="1">
    <source>
        <dbReference type="SAM" id="MobiDB-lite"/>
    </source>
</evidence>
<dbReference type="Proteomes" id="UP000580568">
    <property type="component" value="Unassembled WGS sequence"/>
</dbReference>
<gene>
    <name evidence="2" type="ORF">bsdtw1_04760</name>
</gene>
<sequence length="46" mass="5213">MPKDSQVDNKLTRKLKSNWDTTLADEEPKNSNRNAKRQSIKPGSGQ</sequence>
<dbReference type="AlphaFoldDB" id="A0A6V8SPA8"/>
<reference evidence="2 3" key="1">
    <citation type="submission" date="2020-07" db="EMBL/GenBank/DDBJ databases">
        <title>A new beta-1,3-glucan-decomposing anaerobic bacterium isolated from anoxic soil subjected to biological soil disinfestation.</title>
        <authorList>
            <person name="Ueki A."/>
            <person name="Tonouchi A."/>
        </authorList>
    </citation>
    <scope>NUCLEOTIDE SEQUENCE [LARGE SCALE GENOMIC DNA]</scope>
    <source>
        <strain evidence="2 3">TW1</strain>
    </source>
</reference>
<protein>
    <submittedName>
        <fullName evidence="2">Uncharacterized protein</fullName>
    </submittedName>
</protein>
<feature type="region of interest" description="Disordered" evidence="1">
    <location>
        <begin position="1"/>
        <end position="46"/>
    </location>
</feature>
<dbReference type="EMBL" id="BLZR01000003">
    <property type="protein sequence ID" value="GFP78526.1"/>
    <property type="molecule type" value="Genomic_DNA"/>
</dbReference>
<keyword evidence="3" id="KW-1185">Reference proteome</keyword>
<accession>A0A6V8SPA8</accession>
<organism evidence="2 3">
    <name type="scientific">Clostridium fungisolvens</name>
    <dbReference type="NCBI Taxonomy" id="1604897"/>
    <lineage>
        <taxon>Bacteria</taxon>
        <taxon>Bacillati</taxon>
        <taxon>Bacillota</taxon>
        <taxon>Clostridia</taxon>
        <taxon>Eubacteriales</taxon>
        <taxon>Clostridiaceae</taxon>
        <taxon>Clostridium</taxon>
    </lineage>
</organism>
<evidence type="ECO:0000313" key="3">
    <source>
        <dbReference type="Proteomes" id="UP000580568"/>
    </source>
</evidence>
<dbReference type="RefSeq" id="WP_183280023.1">
    <property type="nucleotide sequence ID" value="NZ_BLZR01000003.1"/>
</dbReference>